<dbReference type="InterPro" id="IPR002347">
    <property type="entry name" value="SDR_fam"/>
</dbReference>
<dbReference type="GeneID" id="29422910"/>
<dbReference type="PRINTS" id="PR00081">
    <property type="entry name" value="GDHRDH"/>
</dbReference>
<dbReference type="SUPFAM" id="SSF51735">
    <property type="entry name" value="NAD(P)-binding Rossmann-fold domains"/>
    <property type="match status" value="1"/>
</dbReference>
<dbReference type="Gene3D" id="3.40.50.720">
    <property type="entry name" value="NAD(P)-binding Rossmann-like Domain"/>
    <property type="match status" value="1"/>
</dbReference>
<keyword evidence="1" id="KW-0560">Oxidoreductase</keyword>
<dbReference type="PANTHER" id="PTHR43157:SF31">
    <property type="entry name" value="PHOSPHATIDYLINOSITOL-GLYCAN BIOSYNTHESIS CLASS F PROTEIN"/>
    <property type="match status" value="1"/>
</dbReference>
<reference evidence="2 3" key="1">
    <citation type="submission" date="2020-02" db="EMBL/GenBank/DDBJ databases">
        <authorList>
            <person name="Brisse S."/>
        </authorList>
    </citation>
    <scope>NUCLEOTIDE SEQUENCE [LARGE SCALE GENOMIC DNA]</scope>
    <source>
        <strain evidence="2">CIP107547</strain>
    </source>
</reference>
<sequence>MMSERTFIVTGASDGIGAAAVRRLRRQFPGDRVIIVGRNPVKTQAVARECGVRFHVADFEDLGQVSRLAAELGDLPRIDGLANNAGGLFDGPVFTRDGWERTWQVNVVAPFLLTSLLRPQLEAATVVQTASIANMLMSWFRPDDPDSSRGFSSERAYGNAKLGDILMTRYFHAHGLRSVAFHPGVLATGFAQGTSGVLGRLYSGAIGKRFDSPDAGGRLLVRFLTEEVESGMYYNNKLSAGWQRPIARNPKVASRVFDDLSSQLGVSWG</sequence>
<gene>
    <name evidence="2" type="ORF">CIP107547_01076</name>
</gene>
<dbReference type="EMBL" id="CADDAV010000014">
    <property type="protein sequence ID" value="CAB0597536.1"/>
    <property type="molecule type" value="Genomic_DNA"/>
</dbReference>
<dbReference type="PANTHER" id="PTHR43157">
    <property type="entry name" value="PHOSPHATIDYLINOSITOL-GLYCAN BIOSYNTHESIS CLASS F PROTEIN-RELATED"/>
    <property type="match status" value="1"/>
</dbReference>
<organism evidence="2 3">
    <name type="scientific">Corynebacterium diphtheriae</name>
    <dbReference type="NCBI Taxonomy" id="1717"/>
    <lineage>
        <taxon>Bacteria</taxon>
        <taxon>Bacillati</taxon>
        <taxon>Actinomycetota</taxon>
        <taxon>Actinomycetes</taxon>
        <taxon>Mycobacteriales</taxon>
        <taxon>Corynebacteriaceae</taxon>
        <taxon>Corynebacterium</taxon>
    </lineage>
</organism>
<proteinExistence type="predicted"/>
<comment type="caution">
    <text evidence="2">The sequence shown here is derived from an EMBL/GenBank/DDBJ whole genome shotgun (WGS) entry which is preliminary data.</text>
</comment>
<dbReference type="KEGG" id="cdip:ERS451417_00797"/>
<evidence type="ECO:0000256" key="1">
    <source>
        <dbReference type="ARBA" id="ARBA00023002"/>
    </source>
</evidence>
<dbReference type="GO" id="GO:0016491">
    <property type="term" value="F:oxidoreductase activity"/>
    <property type="evidence" value="ECO:0007669"/>
    <property type="project" value="UniProtKB-KW"/>
</dbReference>
<protein>
    <submittedName>
        <fullName evidence="2">KR domain-containing protein</fullName>
    </submittedName>
</protein>
<dbReference type="AlphaFoldDB" id="A0A0D6FS07"/>
<evidence type="ECO:0000313" key="2">
    <source>
        <dbReference type="EMBL" id="CAB0597536.1"/>
    </source>
</evidence>
<dbReference type="RefSeq" id="WP_014303167.1">
    <property type="nucleotide sequence ID" value="NZ_CP040523.1"/>
</dbReference>
<name>A0A0D6FS07_CORDP</name>
<dbReference type="InterPro" id="IPR036291">
    <property type="entry name" value="NAD(P)-bd_dom_sf"/>
</dbReference>
<dbReference type="Pfam" id="PF00106">
    <property type="entry name" value="adh_short"/>
    <property type="match status" value="1"/>
</dbReference>
<dbReference type="Proteomes" id="UP000480222">
    <property type="component" value="Unassembled WGS sequence"/>
</dbReference>
<accession>A0A0D6FS07</accession>
<evidence type="ECO:0000313" key="3">
    <source>
        <dbReference type="Proteomes" id="UP000480222"/>
    </source>
</evidence>